<dbReference type="OrthoDB" id="10069902at2759"/>
<accession>A0A914BM29</accession>
<reference evidence="1" key="1">
    <citation type="submission" date="2022-11" db="UniProtKB">
        <authorList>
            <consortium name="EnsemblMetazoa"/>
        </authorList>
    </citation>
    <scope>IDENTIFICATION</scope>
</reference>
<protein>
    <submittedName>
        <fullName evidence="1">Uncharacterized protein</fullName>
    </submittedName>
</protein>
<dbReference type="Proteomes" id="UP000887568">
    <property type="component" value="Unplaced"/>
</dbReference>
<sequence length="170" mass="18946">MSGHGPGLATGMGMFGLPPDAQGLELFDSREDALKIFRKYKEISNRQDSADKFKKTFDPSKPGAMVTFEVTLRSVDRTTIEELGLASSITDWKKFPGILKMMFHKWSVDPTVLTEVMQFVVFIKRMGFTLKVGDPMEDVGLVSMANEEVSFSSLHVHKERPLLVIASSLS</sequence>
<evidence type="ECO:0000313" key="2">
    <source>
        <dbReference type="Proteomes" id="UP000887568"/>
    </source>
</evidence>
<dbReference type="GeneID" id="119744592"/>
<dbReference type="EnsemblMetazoa" id="XM_038220599.1">
    <property type="protein sequence ID" value="XP_038076527.1"/>
    <property type="gene ID" value="LOC119744592"/>
</dbReference>
<dbReference type="RefSeq" id="XP_038076527.1">
    <property type="nucleotide sequence ID" value="XM_038220599.1"/>
</dbReference>
<name>A0A914BM29_PATMI</name>
<evidence type="ECO:0000313" key="1">
    <source>
        <dbReference type="EnsemblMetazoa" id="XP_038076527.1"/>
    </source>
</evidence>
<dbReference type="OMA" id="HTHKERP"/>
<organism evidence="1 2">
    <name type="scientific">Patiria miniata</name>
    <name type="common">Bat star</name>
    <name type="synonym">Asterina miniata</name>
    <dbReference type="NCBI Taxonomy" id="46514"/>
    <lineage>
        <taxon>Eukaryota</taxon>
        <taxon>Metazoa</taxon>
        <taxon>Echinodermata</taxon>
        <taxon>Eleutherozoa</taxon>
        <taxon>Asterozoa</taxon>
        <taxon>Asteroidea</taxon>
        <taxon>Valvatacea</taxon>
        <taxon>Valvatida</taxon>
        <taxon>Asterinidae</taxon>
        <taxon>Patiria</taxon>
    </lineage>
</organism>
<keyword evidence="2" id="KW-1185">Reference proteome</keyword>
<dbReference type="AlphaFoldDB" id="A0A914BM29"/>
<proteinExistence type="predicted"/>